<keyword evidence="1" id="KW-0812">Transmembrane</keyword>
<evidence type="ECO:0000256" key="1">
    <source>
        <dbReference type="SAM" id="Phobius"/>
    </source>
</evidence>
<reference evidence="2" key="1">
    <citation type="submission" date="2020-02" db="EMBL/GenBank/DDBJ databases">
        <authorList>
            <person name="Meier V. D."/>
        </authorList>
    </citation>
    <scope>NUCLEOTIDE SEQUENCE</scope>
    <source>
        <strain evidence="2">AVDCRST_MAG57</strain>
    </source>
</reference>
<keyword evidence="1" id="KW-1133">Transmembrane helix</keyword>
<organism evidence="2">
    <name type="scientific">uncultured Blastococcus sp</name>
    <dbReference type="NCBI Taxonomy" id="217144"/>
    <lineage>
        <taxon>Bacteria</taxon>
        <taxon>Bacillati</taxon>
        <taxon>Actinomycetota</taxon>
        <taxon>Actinomycetes</taxon>
        <taxon>Geodermatophilales</taxon>
        <taxon>Geodermatophilaceae</taxon>
        <taxon>Blastococcus</taxon>
        <taxon>environmental samples</taxon>
    </lineage>
</organism>
<sequence>MYSWIWRHLPGSTPVRSVLALVLVLAVVALLLFVVFPWAEPRLPFNDVTVD</sequence>
<protein>
    <submittedName>
        <fullName evidence="2">Uncharacterized protein</fullName>
    </submittedName>
</protein>
<accession>A0A6J4I737</accession>
<feature type="transmembrane region" description="Helical" evidence="1">
    <location>
        <begin position="18"/>
        <end position="39"/>
    </location>
</feature>
<dbReference type="EMBL" id="CADCTI010000143">
    <property type="protein sequence ID" value="CAA9242252.1"/>
    <property type="molecule type" value="Genomic_DNA"/>
</dbReference>
<name>A0A6J4I737_9ACTN</name>
<evidence type="ECO:0000313" key="2">
    <source>
        <dbReference type="EMBL" id="CAA9242252.1"/>
    </source>
</evidence>
<proteinExistence type="predicted"/>
<dbReference type="AlphaFoldDB" id="A0A6J4I737"/>
<gene>
    <name evidence="2" type="ORF">AVDCRST_MAG57-1542</name>
</gene>
<keyword evidence="1" id="KW-0472">Membrane</keyword>